<comment type="caution">
    <text evidence="10">The sequence shown here is derived from an EMBL/GenBank/DDBJ whole genome shotgun (WGS) entry which is preliminary data.</text>
</comment>
<dbReference type="InterPro" id="IPR008844">
    <property type="entry name" value="Spore_GerAC-like"/>
</dbReference>
<accession>A0A3S0J1P7</accession>
<dbReference type="GO" id="GO:0009847">
    <property type="term" value="P:spore germination"/>
    <property type="evidence" value="ECO:0007669"/>
    <property type="project" value="InterPro"/>
</dbReference>
<reference evidence="10 11" key="1">
    <citation type="submission" date="2018-12" db="EMBL/GenBank/DDBJ databases">
        <authorList>
            <person name="Yu L."/>
        </authorList>
    </citation>
    <scope>NUCLEOTIDE SEQUENCE [LARGE SCALE GENOMIC DNA]</scope>
    <source>
        <strain evidence="10 11">S5H2222</strain>
    </source>
</reference>
<name>A0A3S0J1P7_9BACI</name>
<keyword evidence="4" id="KW-0732">Signal</keyword>
<dbReference type="RefSeq" id="WP_126294814.1">
    <property type="nucleotide sequence ID" value="NZ_JAXUAO010000163.1"/>
</dbReference>
<keyword evidence="7" id="KW-0449">Lipoprotein</keyword>
<evidence type="ECO:0000256" key="1">
    <source>
        <dbReference type="ARBA" id="ARBA00004635"/>
    </source>
</evidence>
<dbReference type="EMBL" id="RXNR01000035">
    <property type="protein sequence ID" value="RTQ91904.1"/>
    <property type="molecule type" value="Genomic_DNA"/>
</dbReference>
<keyword evidence="5" id="KW-0472">Membrane</keyword>
<evidence type="ECO:0000313" key="10">
    <source>
        <dbReference type="EMBL" id="RTQ91904.1"/>
    </source>
</evidence>
<dbReference type="OrthoDB" id="2592518at2"/>
<evidence type="ECO:0000256" key="2">
    <source>
        <dbReference type="ARBA" id="ARBA00007886"/>
    </source>
</evidence>
<proteinExistence type="inferred from homology"/>
<dbReference type="Pfam" id="PF25198">
    <property type="entry name" value="Spore_GerAC_N"/>
    <property type="match status" value="1"/>
</dbReference>
<evidence type="ECO:0000313" key="11">
    <source>
        <dbReference type="Proteomes" id="UP000276349"/>
    </source>
</evidence>
<evidence type="ECO:0000256" key="5">
    <source>
        <dbReference type="ARBA" id="ARBA00023136"/>
    </source>
</evidence>
<dbReference type="InterPro" id="IPR038501">
    <property type="entry name" value="Spore_GerAC_C_sf"/>
</dbReference>
<dbReference type="AlphaFoldDB" id="A0A3S0J1P7"/>
<gene>
    <name evidence="10" type="ORF">EKG35_12560</name>
</gene>
<keyword evidence="3" id="KW-0309">Germination</keyword>
<comment type="subcellular location">
    <subcellularLocation>
        <location evidence="1">Membrane</location>
        <topology evidence="1">Lipid-anchor</topology>
    </subcellularLocation>
</comment>
<dbReference type="Proteomes" id="UP000276349">
    <property type="component" value="Unassembled WGS sequence"/>
</dbReference>
<dbReference type="GO" id="GO:0016020">
    <property type="term" value="C:membrane"/>
    <property type="evidence" value="ECO:0007669"/>
    <property type="project" value="UniProtKB-SubCell"/>
</dbReference>
<keyword evidence="6" id="KW-0564">Palmitate</keyword>
<evidence type="ECO:0000256" key="3">
    <source>
        <dbReference type="ARBA" id="ARBA00022544"/>
    </source>
</evidence>
<evidence type="ECO:0000259" key="8">
    <source>
        <dbReference type="Pfam" id="PF05504"/>
    </source>
</evidence>
<dbReference type="InterPro" id="IPR046953">
    <property type="entry name" value="Spore_GerAC-like_C"/>
</dbReference>
<evidence type="ECO:0000256" key="7">
    <source>
        <dbReference type="ARBA" id="ARBA00023288"/>
    </source>
</evidence>
<dbReference type="InterPro" id="IPR057336">
    <property type="entry name" value="GerAC_N"/>
</dbReference>
<evidence type="ECO:0000256" key="4">
    <source>
        <dbReference type="ARBA" id="ARBA00022729"/>
    </source>
</evidence>
<dbReference type="Pfam" id="PF05504">
    <property type="entry name" value="Spore_GerAC"/>
    <property type="match status" value="1"/>
</dbReference>
<protein>
    <submittedName>
        <fullName evidence="10">Ger(X)C family spore germination protein</fullName>
    </submittedName>
</protein>
<organism evidence="10 11">
    <name type="scientific">Lysinibacillus telephonicus</name>
    <dbReference type="NCBI Taxonomy" id="1714840"/>
    <lineage>
        <taxon>Bacteria</taxon>
        <taxon>Bacillati</taxon>
        <taxon>Bacillota</taxon>
        <taxon>Bacilli</taxon>
        <taxon>Bacillales</taxon>
        <taxon>Bacillaceae</taxon>
        <taxon>Lysinibacillus</taxon>
    </lineage>
</organism>
<dbReference type="PROSITE" id="PS51257">
    <property type="entry name" value="PROKAR_LIPOPROTEIN"/>
    <property type="match status" value="1"/>
</dbReference>
<keyword evidence="11" id="KW-1185">Reference proteome</keyword>
<feature type="domain" description="Spore germination GerAC-like C-terminal" evidence="8">
    <location>
        <begin position="197"/>
        <end position="368"/>
    </location>
</feature>
<evidence type="ECO:0000259" key="9">
    <source>
        <dbReference type="Pfam" id="PF25198"/>
    </source>
</evidence>
<dbReference type="Gene3D" id="3.30.300.210">
    <property type="entry name" value="Nutrient germinant receptor protein C, domain 3"/>
    <property type="match status" value="1"/>
</dbReference>
<evidence type="ECO:0000256" key="6">
    <source>
        <dbReference type="ARBA" id="ARBA00023139"/>
    </source>
</evidence>
<sequence>MKQFKLIVSLLLSIVLVIGCADPKILERVGIVTLIGYDAGEEDKVTVTSVVRQVNPDYQSTVNTHTETEATGEKTRLKVNLESSKKIVAGQMRVVLFGEDIAKEGLDEMLHALIMNSEISTSIYVAVVEDSAQTLIEGQYKNVTDIGQHIYGIIEHNIEQQNAVSSTLHEVVRDFYSPLRDPLIPIVKKNGENIEISGTALFHKGAMVGEFPIEDTLYLMMVRGKFRHGTLELELPSEGLSAKDDLETIPISIDSIKSYRQMKLVDPAVPEFDLKVIVQCRLLEIHSSISTADRTIVEKLEKGINKILESEISRIVNKSIELHSDHFGFGEKYRADTRNAKLTEEEWHEIYKNLKVNVKVQSTIVRDGVFE</sequence>
<feature type="domain" description="Spore germination protein N-terminal" evidence="9">
    <location>
        <begin position="22"/>
        <end position="188"/>
    </location>
</feature>
<dbReference type="PANTHER" id="PTHR35789">
    <property type="entry name" value="SPORE GERMINATION PROTEIN B3"/>
    <property type="match status" value="1"/>
</dbReference>
<dbReference type="PANTHER" id="PTHR35789:SF1">
    <property type="entry name" value="SPORE GERMINATION PROTEIN B3"/>
    <property type="match status" value="1"/>
</dbReference>
<comment type="similarity">
    <text evidence="2">Belongs to the GerABKC lipoprotein family.</text>
</comment>
<dbReference type="NCBIfam" id="TIGR02887">
    <property type="entry name" value="spore_ger_x_C"/>
    <property type="match status" value="1"/>
</dbReference>